<gene>
    <name evidence="1" type="ORF">ACFQZV_08785</name>
</gene>
<evidence type="ECO:0008006" key="3">
    <source>
        <dbReference type="Google" id="ProtNLM"/>
    </source>
</evidence>
<reference evidence="2" key="1">
    <citation type="journal article" date="2019" name="Int. J. Syst. Evol. Microbiol.">
        <title>The Global Catalogue of Microorganisms (GCM) 10K type strain sequencing project: providing services to taxonomists for standard genome sequencing and annotation.</title>
        <authorList>
            <consortium name="The Broad Institute Genomics Platform"/>
            <consortium name="The Broad Institute Genome Sequencing Center for Infectious Disease"/>
            <person name="Wu L."/>
            <person name="Ma J."/>
        </authorList>
    </citation>
    <scope>NUCLEOTIDE SEQUENCE [LARGE SCALE GENOMIC DNA]</scope>
    <source>
        <strain evidence="2">CCUG 50754</strain>
    </source>
</reference>
<dbReference type="EMBL" id="JBHTIM010000001">
    <property type="protein sequence ID" value="MFD0781392.1"/>
    <property type="molecule type" value="Genomic_DNA"/>
</dbReference>
<accession>A0ABW2ZRX4</accession>
<evidence type="ECO:0000313" key="1">
    <source>
        <dbReference type="EMBL" id="MFD0781392.1"/>
    </source>
</evidence>
<keyword evidence="2" id="KW-1185">Reference proteome</keyword>
<protein>
    <recommendedName>
        <fullName evidence="3">DNA mismatch repair protein</fullName>
    </recommendedName>
</protein>
<sequence>MSSTALVHPPQSMITTSGYRLVSAGPQLWRVIDRAGTIIGHLAAYRLGDAVRYRARRYHAATRILRDLGEFWSPEDALDCLRYSR</sequence>
<dbReference type="RefSeq" id="WP_378752761.1">
    <property type="nucleotide sequence ID" value="NZ_JBHSSV010000011.1"/>
</dbReference>
<name>A0ABW2ZRX4_9MICO</name>
<dbReference type="Proteomes" id="UP001597042">
    <property type="component" value="Unassembled WGS sequence"/>
</dbReference>
<evidence type="ECO:0000313" key="2">
    <source>
        <dbReference type="Proteomes" id="UP001597042"/>
    </source>
</evidence>
<comment type="caution">
    <text evidence="1">The sequence shown here is derived from an EMBL/GenBank/DDBJ whole genome shotgun (WGS) entry which is preliminary data.</text>
</comment>
<organism evidence="1 2">
    <name type="scientific">Microbacterium koreense</name>
    <dbReference type="NCBI Taxonomy" id="323761"/>
    <lineage>
        <taxon>Bacteria</taxon>
        <taxon>Bacillati</taxon>
        <taxon>Actinomycetota</taxon>
        <taxon>Actinomycetes</taxon>
        <taxon>Micrococcales</taxon>
        <taxon>Microbacteriaceae</taxon>
        <taxon>Microbacterium</taxon>
    </lineage>
</organism>
<proteinExistence type="predicted"/>